<dbReference type="CDD" id="cd02440">
    <property type="entry name" value="AdoMet_MTases"/>
    <property type="match status" value="1"/>
</dbReference>
<dbReference type="SUPFAM" id="SSF53335">
    <property type="entry name" value="S-adenosyl-L-methionine-dependent methyltransferases"/>
    <property type="match status" value="1"/>
</dbReference>
<dbReference type="GO" id="GO:0032259">
    <property type="term" value="P:methylation"/>
    <property type="evidence" value="ECO:0007669"/>
    <property type="project" value="UniProtKB-KW"/>
</dbReference>
<keyword evidence="1" id="KW-0489">Methyltransferase</keyword>
<sequence>MTSKYEKQILAAWHSNARPWIKAVEEAGIRAPGMLSSSTVLSVIEDYCPAGGSILDAGCGEGWLIRELTRLGYRGTGTDAVPELIEYARQQGSETFRLVAYEQLQTADLGRFDLVVSNFALLGDSSTSAFLKALPDLLNPNGVCVIQTLHPVAFFREGEYITGWKPGTWAGLPGDFGDPAPWYFRTLSDWLNLFTKTGLTVRETREPSTEGQAPQSIIFVVQNTRKAQPRENQRPSEPAGSS</sequence>
<dbReference type="AlphaFoldDB" id="A0A5M3PL80"/>
<dbReference type="Proteomes" id="UP000340077">
    <property type="component" value="Unassembled WGS sequence"/>
</dbReference>
<dbReference type="GO" id="GO:0008168">
    <property type="term" value="F:methyltransferase activity"/>
    <property type="evidence" value="ECO:0007669"/>
    <property type="project" value="UniProtKB-KW"/>
</dbReference>
<reference evidence="1 2" key="1">
    <citation type="journal article" date="2019" name="J. Gen. Appl. Microbiol.">
        <title>Aerobic degradation of cis-dichloroethene by the marine bacterium Marinobacter salsuginis strain 5N-3.</title>
        <authorList>
            <person name="Inoue Y."/>
            <person name="Fukunaga Y."/>
            <person name="Katsumata H."/>
            <person name="Ohji S."/>
            <person name="Hosoyama A."/>
            <person name="Mori K."/>
            <person name="Ando K."/>
        </authorList>
    </citation>
    <scope>NUCLEOTIDE SEQUENCE [LARGE SCALE GENOMIC DNA]</scope>
    <source>
        <strain evidence="1 2">5N-3</strain>
    </source>
</reference>
<dbReference type="Pfam" id="PF13489">
    <property type="entry name" value="Methyltransf_23"/>
    <property type="match status" value="1"/>
</dbReference>
<evidence type="ECO:0000313" key="1">
    <source>
        <dbReference type="EMBL" id="GBO83489.1"/>
    </source>
</evidence>
<dbReference type="PANTHER" id="PTHR43861:SF1">
    <property type="entry name" value="TRANS-ACONITATE 2-METHYLTRANSFERASE"/>
    <property type="match status" value="1"/>
</dbReference>
<dbReference type="PANTHER" id="PTHR43861">
    <property type="entry name" value="TRANS-ACONITATE 2-METHYLTRANSFERASE-RELATED"/>
    <property type="match status" value="1"/>
</dbReference>
<name>A0A5M3PL80_9GAMM</name>
<comment type="caution">
    <text evidence="1">The sequence shown here is derived from an EMBL/GenBank/DDBJ whole genome shotgun (WGS) entry which is preliminary data.</text>
</comment>
<accession>A0A5M3PL80</accession>
<keyword evidence="2" id="KW-1185">Reference proteome</keyword>
<dbReference type="RefSeq" id="WP_167516387.1">
    <property type="nucleotide sequence ID" value="NZ_BGZH01000001.1"/>
</dbReference>
<keyword evidence="1" id="KW-0808">Transferase</keyword>
<evidence type="ECO:0000313" key="2">
    <source>
        <dbReference type="Proteomes" id="UP000340077"/>
    </source>
</evidence>
<proteinExistence type="predicted"/>
<dbReference type="EMBL" id="BGZH01000001">
    <property type="protein sequence ID" value="GBO83489.1"/>
    <property type="molecule type" value="Genomic_DNA"/>
</dbReference>
<organism evidence="1 2">
    <name type="scientific">Marinobacter salsuginis</name>
    <dbReference type="NCBI Taxonomy" id="418719"/>
    <lineage>
        <taxon>Bacteria</taxon>
        <taxon>Pseudomonadati</taxon>
        <taxon>Pseudomonadota</taxon>
        <taxon>Gammaproteobacteria</taxon>
        <taxon>Pseudomonadales</taxon>
        <taxon>Marinobacteraceae</taxon>
        <taxon>Marinobacter</taxon>
    </lineage>
</organism>
<gene>
    <name evidence="1" type="ORF">MS5N3_09400</name>
</gene>
<dbReference type="Gene3D" id="3.40.50.150">
    <property type="entry name" value="Vaccinia Virus protein VP39"/>
    <property type="match status" value="1"/>
</dbReference>
<protein>
    <submittedName>
        <fullName evidence="1">Methyltransferase</fullName>
    </submittedName>
</protein>
<dbReference type="InterPro" id="IPR029063">
    <property type="entry name" value="SAM-dependent_MTases_sf"/>
</dbReference>